<dbReference type="Pfam" id="PF02698">
    <property type="entry name" value="DUF218"/>
    <property type="match status" value="1"/>
</dbReference>
<accession>A0A1M4DVY6</accession>
<dbReference type="PANTHER" id="PTHR30336">
    <property type="entry name" value="INNER MEMBRANE PROTEIN, PROBABLE PERMEASE"/>
    <property type="match status" value="1"/>
</dbReference>
<protein>
    <recommendedName>
        <fullName evidence="1">DUF218 domain-containing protein</fullName>
    </recommendedName>
</protein>
<name>A0A1M4DVY6_9ACTN</name>
<dbReference type="Gene3D" id="3.40.50.620">
    <property type="entry name" value="HUPs"/>
    <property type="match status" value="1"/>
</dbReference>
<dbReference type="AlphaFoldDB" id="A0A1M4DVY6"/>
<dbReference type="EMBL" id="LT559118">
    <property type="protein sequence ID" value="SBO90718.1"/>
    <property type="molecule type" value="Genomic_DNA"/>
</dbReference>
<dbReference type="RefSeq" id="WP_225270150.1">
    <property type="nucleotide sequence ID" value="NZ_CP084058.1"/>
</dbReference>
<feature type="domain" description="DUF218" evidence="1">
    <location>
        <begin position="43"/>
        <end position="177"/>
    </location>
</feature>
<dbReference type="CDD" id="cd06259">
    <property type="entry name" value="YdcF-like"/>
    <property type="match status" value="1"/>
</dbReference>
<organism evidence="2">
    <name type="scientific">Nonomuraea gerenzanensis</name>
    <dbReference type="NCBI Taxonomy" id="93944"/>
    <lineage>
        <taxon>Bacteria</taxon>
        <taxon>Bacillati</taxon>
        <taxon>Actinomycetota</taxon>
        <taxon>Actinomycetes</taxon>
        <taxon>Streptosporangiales</taxon>
        <taxon>Streptosporangiaceae</taxon>
        <taxon>Nonomuraea</taxon>
    </lineage>
</organism>
<dbReference type="PANTHER" id="PTHR30336:SF20">
    <property type="entry name" value="DUF218 DOMAIN-CONTAINING PROTEIN"/>
    <property type="match status" value="1"/>
</dbReference>
<proteinExistence type="predicted"/>
<dbReference type="InterPro" id="IPR014729">
    <property type="entry name" value="Rossmann-like_a/b/a_fold"/>
</dbReference>
<dbReference type="GO" id="GO:0005886">
    <property type="term" value="C:plasma membrane"/>
    <property type="evidence" value="ECO:0007669"/>
    <property type="project" value="TreeGrafter"/>
</dbReference>
<evidence type="ECO:0000259" key="1">
    <source>
        <dbReference type="Pfam" id="PF02698"/>
    </source>
</evidence>
<evidence type="ECO:0000313" key="2">
    <source>
        <dbReference type="EMBL" id="SBO90718.1"/>
    </source>
</evidence>
<dbReference type="InterPro" id="IPR003848">
    <property type="entry name" value="DUF218"/>
</dbReference>
<gene>
    <name evidence="2" type="ORF">BN4615_P232</name>
</gene>
<reference evidence="2" key="1">
    <citation type="submission" date="2016-04" db="EMBL/GenBank/DDBJ databases">
        <authorList>
            <person name="Evans L.H."/>
            <person name="Alamgir A."/>
            <person name="Owens N."/>
            <person name="Weber N.D."/>
            <person name="Virtaneva K."/>
            <person name="Barbian K."/>
            <person name="Babar A."/>
            <person name="Rosenke K."/>
        </authorList>
    </citation>
    <scope>NUCLEOTIDE SEQUENCE</scope>
    <source>
        <strain evidence="2">Nono1</strain>
    </source>
</reference>
<sequence length="200" mass="22556">MNDDITTEQIATITTFVDIDAPPPDDHPTALALFGSNRTRPAEIAAERYHRGLTPLIICMGGINRHNGINEARTWHRLLLDRGVPDGAIRCEDRSANTWQNVEYAEPFLREALNAGLVVTAVCKWYHRRAVHILKTLVPTVGAFHVITWEPTLSGRSITRAGWPLIPEGRRRVLREWEEVSRRVAEGGLADVRLFQGAWH</sequence>
<dbReference type="InterPro" id="IPR051599">
    <property type="entry name" value="Cell_Envelope_Assoc"/>
</dbReference>